<dbReference type="Pfam" id="PF14243">
    <property type="entry name" value="R2K_3"/>
    <property type="match status" value="1"/>
</dbReference>
<accession>A0A923LRB6</accession>
<proteinExistence type="predicted"/>
<name>A0A923LRB6_9FIRM</name>
<organism evidence="2 3">
    <name type="scientific">Roseburia zhanii</name>
    <dbReference type="NCBI Taxonomy" id="2763064"/>
    <lineage>
        <taxon>Bacteria</taxon>
        <taxon>Bacillati</taxon>
        <taxon>Bacillota</taxon>
        <taxon>Clostridia</taxon>
        <taxon>Lachnospirales</taxon>
        <taxon>Lachnospiraceae</taxon>
        <taxon>Roseburia</taxon>
    </lineage>
</organism>
<evidence type="ECO:0000259" key="1">
    <source>
        <dbReference type="Pfam" id="PF14243"/>
    </source>
</evidence>
<protein>
    <submittedName>
        <fullName evidence="2">ATP-grasp domain-containing protein</fullName>
    </submittedName>
</protein>
<evidence type="ECO:0000313" key="2">
    <source>
        <dbReference type="EMBL" id="MBC5714851.1"/>
    </source>
</evidence>
<dbReference type="RefSeq" id="WP_186867448.1">
    <property type="nucleotide sequence ID" value="NZ_JACOPH010000011.1"/>
</dbReference>
<dbReference type="EMBL" id="JACOPH010000011">
    <property type="protein sequence ID" value="MBC5714851.1"/>
    <property type="molecule type" value="Genomic_DNA"/>
</dbReference>
<comment type="caution">
    <text evidence="2">The sequence shown here is derived from an EMBL/GenBank/DDBJ whole genome shotgun (WGS) entry which is preliminary data.</text>
</comment>
<dbReference type="Proteomes" id="UP000606720">
    <property type="component" value="Unassembled WGS sequence"/>
</dbReference>
<dbReference type="AlphaFoldDB" id="A0A923LRB6"/>
<dbReference type="InterPro" id="IPR025643">
    <property type="entry name" value="R2K_3"/>
</dbReference>
<evidence type="ECO:0000313" key="3">
    <source>
        <dbReference type="Proteomes" id="UP000606720"/>
    </source>
</evidence>
<keyword evidence="3" id="KW-1185">Reference proteome</keyword>
<reference evidence="2" key="1">
    <citation type="submission" date="2020-08" db="EMBL/GenBank/DDBJ databases">
        <title>Genome public.</title>
        <authorList>
            <person name="Liu C."/>
            <person name="Sun Q."/>
        </authorList>
    </citation>
    <scope>NUCLEOTIDE SEQUENCE</scope>
    <source>
        <strain evidence="2">BX1005</strain>
    </source>
</reference>
<sequence length="298" mass="35229">MVDLVLFPSSYFSILKVDEDLQAEYEAVKTTGLFDISFFGYDKWINEDILIINNAPKEERNAVYRGWMMKPEKYEKLYQLLLEKNIRLVTTPKEYELMHIFPNIYEALKEDTAKMEIYPLHTKIDIESVKNRMGRFMVKDYVKSVKGTDFPKFFDESVTQEEFDSWMKVFYKYRGSLLTGGICIKEYLDLKRYGGRTNEYRVFYINHEIATVSRNSAQGIYTPLPSKDLLDKYKNLESIYYTVDYAELEDGSWRIIEAGDGAVSGLSEFQNYEQYFRALYHCFSDDIISDTIDSYYRM</sequence>
<gene>
    <name evidence="2" type="ORF">H8S17_11685</name>
</gene>
<feature type="domain" description="ATP-grasp" evidence="1">
    <location>
        <begin position="134"/>
        <end position="278"/>
    </location>
</feature>